<evidence type="ECO:0000313" key="12">
    <source>
        <dbReference type="Proteomes" id="UP000568751"/>
    </source>
</evidence>
<comment type="caution">
    <text evidence="11">The sequence shown here is derived from an EMBL/GenBank/DDBJ whole genome shotgun (WGS) entry which is preliminary data.</text>
</comment>
<dbReference type="GO" id="GO:0005886">
    <property type="term" value="C:plasma membrane"/>
    <property type="evidence" value="ECO:0007669"/>
    <property type="project" value="UniProtKB-SubCell"/>
</dbReference>
<dbReference type="InterPro" id="IPR007690">
    <property type="entry name" value="T2SS_GspM"/>
</dbReference>
<evidence type="ECO:0000256" key="9">
    <source>
        <dbReference type="ARBA" id="ARBA00023136"/>
    </source>
</evidence>
<keyword evidence="9 10" id="KW-0472">Membrane</keyword>
<keyword evidence="5" id="KW-0997">Cell inner membrane</keyword>
<evidence type="ECO:0000256" key="8">
    <source>
        <dbReference type="ARBA" id="ARBA00022989"/>
    </source>
</evidence>
<dbReference type="SUPFAM" id="SSF103054">
    <property type="entry name" value="General secretion pathway protein M, EpsM"/>
    <property type="match status" value="1"/>
</dbReference>
<evidence type="ECO:0000256" key="6">
    <source>
        <dbReference type="ARBA" id="ARBA00022692"/>
    </source>
</evidence>
<evidence type="ECO:0000256" key="1">
    <source>
        <dbReference type="ARBA" id="ARBA00004377"/>
    </source>
</evidence>
<evidence type="ECO:0000256" key="4">
    <source>
        <dbReference type="ARBA" id="ARBA00022475"/>
    </source>
</evidence>
<evidence type="ECO:0000256" key="10">
    <source>
        <dbReference type="SAM" id="Phobius"/>
    </source>
</evidence>
<keyword evidence="7" id="KW-0653">Protein transport</keyword>
<gene>
    <name evidence="11" type="ORF">H0A76_09650</name>
</gene>
<dbReference type="GO" id="GO:0015627">
    <property type="term" value="C:type II protein secretion system complex"/>
    <property type="evidence" value="ECO:0007669"/>
    <property type="project" value="InterPro"/>
</dbReference>
<dbReference type="EMBL" id="JACCHT010000002">
    <property type="protein sequence ID" value="NYT28114.1"/>
    <property type="molecule type" value="Genomic_DNA"/>
</dbReference>
<keyword evidence="8 10" id="KW-1133">Transmembrane helix</keyword>
<dbReference type="GO" id="GO:0015628">
    <property type="term" value="P:protein secretion by the type II secretion system"/>
    <property type="evidence" value="ECO:0007669"/>
    <property type="project" value="InterPro"/>
</dbReference>
<keyword evidence="4" id="KW-1003">Cell membrane</keyword>
<evidence type="ECO:0000313" key="11">
    <source>
        <dbReference type="EMBL" id="NYT28114.1"/>
    </source>
</evidence>
<dbReference type="Pfam" id="PF04612">
    <property type="entry name" value="T2SSM"/>
    <property type="match status" value="1"/>
</dbReference>
<dbReference type="Proteomes" id="UP000568751">
    <property type="component" value="Unassembled WGS sequence"/>
</dbReference>
<protein>
    <submittedName>
        <fullName evidence="11">Type II secretion system protein M</fullName>
    </submittedName>
</protein>
<dbReference type="InterPro" id="IPR023229">
    <property type="entry name" value="T2SS_M_periplasmic_sf"/>
</dbReference>
<evidence type="ECO:0000256" key="7">
    <source>
        <dbReference type="ARBA" id="ARBA00022927"/>
    </source>
</evidence>
<name>A0A853F2G3_9GAMM</name>
<dbReference type="AlphaFoldDB" id="A0A853F2G3"/>
<proteinExistence type="inferred from homology"/>
<reference evidence="11 12" key="1">
    <citation type="submission" date="2020-05" db="EMBL/GenBank/DDBJ databases">
        <title>Horizontal transmission and recombination maintain forever young bacterial symbiont genomes.</title>
        <authorList>
            <person name="Russell S.L."/>
            <person name="Pepper-Tunick E."/>
            <person name="Svedberg J."/>
            <person name="Byrne A."/>
            <person name="Ruelas Castillo J."/>
            <person name="Vollmers C."/>
            <person name="Beinart R.A."/>
            <person name="Corbett-Detig R."/>
        </authorList>
    </citation>
    <scope>NUCLEOTIDE SEQUENCE [LARGE SCALE GENOMIC DNA]</scope>
    <source>
        <strain evidence="11">455</strain>
    </source>
</reference>
<comment type="similarity">
    <text evidence="2">Belongs to the GSP M family.</text>
</comment>
<organism evidence="11 12">
    <name type="scientific">Candidatus Thiodubiliella endoseptemdiera</name>
    <dbReference type="NCBI Taxonomy" id="2738886"/>
    <lineage>
        <taxon>Bacteria</taxon>
        <taxon>Pseudomonadati</taxon>
        <taxon>Pseudomonadota</taxon>
        <taxon>Gammaproteobacteria</taxon>
        <taxon>Candidatus Pseudothioglobaceae</taxon>
        <taxon>Candidatus Thiodubiliella</taxon>
    </lineage>
</organism>
<evidence type="ECO:0000256" key="2">
    <source>
        <dbReference type="ARBA" id="ARBA00010637"/>
    </source>
</evidence>
<keyword evidence="6 10" id="KW-0812">Transmembrane</keyword>
<dbReference type="Gene3D" id="3.30.1360.100">
    <property type="entry name" value="General secretion pathway protein M, EpsM"/>
    <property type="match status" value="1"/>
</dbReference>
<feature type="transmembrane region" description="Helical" evidence="10">
    <location>
        <begin position="12"/>
        <end position="35"/>
    </location>
</feature>
<comment type="subcellular location">
    <subcellularLocation>
        <location evidence="1">Cell inner membrane</location>
        <topology evidence="1">Single-pass membrane protein</topology>
    </subcellularLocation>
</comment>
<keyword evidence="3" id="KW-0813">Transport</keyword>
<dbReference type="RefSeq" id="WP_369151134.1">
    <property type="nucleotide sequence ID" value="NZ_OZ156463.1"/>
</dbReference>
<sequence>MNWHTLNSREKNSAIIVAIIFIIALLYALVFSPIWQHNEQLQLELEAEKNLATYLQQTQQKLVSLPNYPTLSQQQAEQYINQTFKAQRVQLNGVIMQPKKSIVSINKITFKKLLNSLKTLKNKYGILTVKANIKRIKSGIVDAQLTLNF</sequence>
<accession>A0A853F2G3</accession>
<evidence type="ECO:0000256" key="5">
    <source>
        <dbReference type="ARBA" id="ARBA00022519"/>
    </source>
</evidence>
<evidence type="ECO:0000256" key="3">
    <source>
        <dbReference type="ARBA" id="ARBA00022448"/>
    </source>
</evidence>